<evidence type="ECO:0000256" key="1">
    <source>
        <dbReference type="ARBA" id="ARBA00022723"/>
    </source>
</evidence>
<dbReference type="Gene3D" id="2.60.260.20">
    <property type="entry name" value="Urease metallochaperone UreE, N-terminal domain"/>
    <property type="match status" value="2"/>
</dbReference>
<dbReference type="InterPro" id="IPR001305">
    <property type="entry name" value="HSP_DnaJ_Cys-rich_dom"/>
</dbReference>
<dbReference type="InterPro" id="IPR036869">
    <property type="entry name" value="J_dom_sf"/>
</dbReference>
<keyword evidence="10" id="KW-1185">Reference proteome</keyword>
<evidence type="ECO:0000259" key="7">
    <source>
        <dbReference type="PROSITE" id="PS50076"/>
    </source>
</evidence>
<dbReference type="InterPro" id="IPR001623">
    <property type="entry name" value="DnaJ_domain"/>
</dbReference>
<dbReference type="PROSITE" id="PS51188">
    <property type="entry name" value="ZF_CR"/>
    <property type="match status" value="1"/>
</dbReference>
<evidence type="ECO:0000256" key="2">
    <source>
        <dbReference type="ARBA" id="ARBA00022737"/>
    </source>
</evidence>
<evidence type="ECO:0000259" key="8">
    <source>
        <dbReference type="PROSITE" id="PS51188"/>
    </source>
</evidence>
<dbReference type="Gene3D" id="2.10.230.10">
    <property type="entry name" value="Heat shock protein DnaJ, cysteine-rich domain"/>
    <property type="match status" value="1"/>
</dbReference>
<dbReference type="FunFam" id="2.60.260.20:FF:000003">
    <property type="entry name" value="DnaJ subfamily A member 2"/>
    <property type="match status" value="1"/>
</dbReference>
<accession>A0A6H5JA77</accession>
<proteinExistence type="predicted"/>
<dbReference type="Proteomes" id="UP000479190">
    <property type="component" value="Unassembled WGS sequence"/>
</dbReference>
<dbReference type="InterPro" id="IPR002939">
    <property type="entry name" value="DnaJ_C"/>
</dbReference>
<evidence type="ECO:0000313" key="10">
    <source>
        <dbReference type="Proteomes" id="UP000479190"/>
    </source>
</evidence>
<dbReference type="FunFam" id="2.10.230.10:FF:000001">
    <property type="entry name" value="DnaJ subfamily A member 2"/>
    <property type="match status" value="1"/>
</dbReference>
<dbReference type="GO" id="GO:0030544">
    <property type="term" value="F:Hsp70 protein binding"/>
    <property type="evidence" value="ECO:0007669"/>
    <property type="project" value="InterPro"/>
</dbReference>
<reference evidence="9 10" key="1">
    <citation type="submission" date="2020-02" db="EMBL/GenBank/DDBJ databases">
        <authorList>
            <person name="Ferguson B K."/>
        </authorList>
    </citation>
    <scope>NUCLEOTIDE SEQUENCE [LARGE SCALE GENOMIC DNA]</scope>
</reference>
<dbReference type="PROSITE" id="PS00636">
    <property type="entry name" value="DNAJ_1"/>
    <property type="match status" value="1"/>
</dbReference>
<dbReference type="Pfam" id="PF01556">
    <property type="entry name" value="DnaJ_C"/>
    <property type="match status" value="1"/>
</dbReference>
<evidence type="ECO:0000256" key="6">
    <source>
        <dbReference type="SAM" id="MobiDB-lite"/>
    </source>
</evidence>
<evidence type="ECO:0008006" key="11">
    <source>
        <dbReference type="Google" id="ProtNLM"/>
    </source>
</evidence>
<dbReference type="InterPro" id="IPR018253">
    <property type="entry name" value="DnaJ_domain_CS"/>
</dbReference>
<keyword evidence="3 5" id="KW-0863">Zinc-finger</keyword>
<gene>
    <name evidence="9" type="ORF">TBRA_LOCUS16059</name>
</gene>
<organism evidence="9 10">
    <name type="scientific">Trichogramma brassicae</name>
    <dbReference type="NCBI Taxonomy" id="86971"/>
    <lineage>
        <taxon>Eukaryota</taxon>
        <taxon>Metazoa</taxon>
        <taxon>Ecdysozoa</taxon>
        <taxon>Arthropoda</taxon>
        <taxon>Hexapoda</taxon>
        <taxon>Insecta</taxon>
        <taxon>Pterygota</taxon>
        <taxon>Neoptera</taxon>
        <taxon>Endopterygota</taxon>
        <taxon>Hymenoptera</taxon>
        <taxon>Apocrita</taxon>
        <taxon>Proctotrupomorpha</taxon>
        <taxon>Chalcidoidea</taxon>
        <taxon>Trichogrammatidae</taxon>
        <taxon>Trichogramma</taxon>
    </lineage>
</organism>
<dbReference type="Gene3D" id="1.10.287.110">
    <property type="entry name" value="DnaJ domain"/>
    <property type="match status" value="1"/>
</dbReference>
<sequence>MSYWYSGSESEDEQLNFNLFARKNFGFVGLPEEQEVKFRNLVMYLSHRSPESMRVYFRKRILRNIESFDLPKPIVKIFKQVRFKQISQAYEVLSNPEKKRIYDQGGEQALKEGGMNSGGFSSPMDIFEMFFGGGGGMGGGSCRSHKRKGANVVHQLSVSLEELYQGTVRKLALQKNVICDKCDGIGGKKDAVEQCGTCQGSGVQVSIQQLGPGMLQQFRTTCGDCKGQGERIRPKDRCKQCNGKKTVRDRKILEVYVDKGMVDGQKITFSDEGDQEPDRDPGDIVIVLDEKPHESYKRSGSDLILRMNLTLTEALCGFQKCVTTLDNRVLVINSPPGDVIKHGDVKAVPDEGMPVWKDPFNKGRLIIQFIVDFPNSIDPAIIPDLEKCLPAREQDIVPDGAEEVALLEIDPEQECRRKERARQQAYEEDESGPSRVQCATN</sequence>
<dbReference type="OrthoDB" id="550424at2759"/>
<dbReference type="InterPro" id="IPR036410">
    <property type="entry name" value="HSP_DnaJ_Cys-rich_dom_sf"/>
</dbReference>
<feature type="region of interest" description="Disordered" evidence="6">
    <location>
        <begin position="418"/>
        <end position="441"/>
    </location>
</feature>
<dbReference type="SUPFAM" id="SSF57938">
    <property type="entry name" value="DnaJ/Hsp40 cysteine-rich domain"/>
    <property type="match status" value="1"/>
</dbReference>
<dbReference type="PROSITE" id="PS50076">
    <property type="entry name" value="DNAJ_2"/>
    <property type="match status" value="1"/>
</dbReference>
<evidence type="ECO:0000256" key="4">
    <source>
        <dbReference type="ARBA" id="ARBA00022833"/>
    </source>
</evidence>
<dbReference type="InterPro" id="IPR044713">
    <property type="entry name" value="DNJA1/2-like"/>
</dbReference>
<name>A0A6H5JA77_9HYME</name>
<dbReference type="GO" id="GO:0006457">
    <property type="term" value="P:protein folding"/>
    <property type="evidence" value="ECO:0007669"/>
    <property type="project" value="InterPro"/>
</dbReference>
<evidence type="ECO:0000256" key="3">
    <source>
        <dbReference type="ARBA" id="ARBA00022771"/>
    </source>
</evidence>
<feature type="zinc finger region" description="CR-type" evidence="5">
    <location>
        <begin position="166"/>
        <end position="250"/>
    </location>
</feature>
<keyword evidence="4 5" id="KW-0862">Zinc</keyword>
<keyword evidence="1 5" id="KW-0479">Metal-binding</keyword>
<dbReference type="EMBL" id="CADCXV010001460">
    <property type="protein sequence ID" value="CAB0044471.1"/>
    <property type="molecule type" value="Genomic_DNA"/>
</dbReference>
<dbReference type="GO" id="GO:0051082">
    <property type="term" value="F:unfolded protein binding"/>
    <property type="evidence" value="ECO:0007669"/>
    <property type="project" value="InterPro"/>
</dbReference>
<evidence type="ECO:0000256" key="5">
    <source>
        <dbReference type="PROSITE-ProRule" id="PRU00546"/>
    </source>
</evidence>
<evidence type="ECO:0000313" key="9">
    <source>
        <dbReference type="EMBL" id="CAB0044471.1"/>
    </source>
</evidence>
<dbReference type="PANTHER" id="PTHR43888">
    <property type="entry name" value="DNAJ-LIKE-2, ISOFORM A-RELATED"/>
    <property type="match status" value="1"/>
</dbReference>
<dbReference type="Pfam" id="PF00684">
    <property type="entry name" value="DnaJ_CXXCXGXG"/>
    <property type="match status" value="1"/>
</dbReference>
<protein>
    <recommendedName>
        <fullName evidence="11">CR-type domain-containing protein</fullName>
    </recommendedName>
</protein>
<feature type="domain" description="J" evidence="7">
    <location>
        <begin position="23"/>
        <end position="106"/>
    </location>
</feature>
<dbReference type="InterPro" id="IPR008971">
    <property type="entry name" value="HSP40/DnaJ_pept-bd"/>
</dbReference>
<dbReference type="CDD" id="cd10747">
    <property type="entry name" value="DnaJ_C"/>
    <property type="match status" value="1"/>
</dbReference>
<keyword evidence="2" id="KW-0677">Repeat</keyword>
<dbReference type="SUPFAM" id="SSF49493">
    <property type="entry name" value="HSP40/DnaJ peptide-binding domain"/>
    <property type="match status" value="2"/>
</dbReference>
<dbReference type="CDD" id="cd10719">
    <property type="entry name" value="DnaJ_zf"/>
    <property type="match status" value="1"/>
</dbReference>
<feature type="domain" description="CR-type" evidence="8">
    <location>
        <begin position="166"/>
        <end position="250"/>
    </location>
</feature>
<dbReference type="AlphaFoldDB" id="A0A6H5JA77"/>
<dbReference type="GO" id="GO:0008270">
    <property type="term" value="F:zinc ion binding"/>
    <property type="evidence" value="ECO:0007669"/>
    <property type="project" value="UniProtKB-KW"/>
</dbReference>
<dbReference type="SUPFAM" id="SSF46565">
    <property type="entry name" value="Chaperone J-domain"/>
    <property type="match status" value="1"/>
</dbReference>
<dbReference type="PRINTS" id="PR00625">
    <property type="entry name" value="JDOMAIN"/>
</dbReference>